<reference evidence="3" key="1">
    <citation type="submission" date="2016-10" db="EMBL/GenBank/DDBJ databases">
        <authorList>
            <person name="Varghese N."/>
            <person name="Submissions S."/>
        </authorList>
    </citation>
    <scope>NUCLEOTIDE SEQUENCE [LARGE SCALE GENOMIC DNA]</scope>
    <source>
        <strain evidence="3">DSM 23095</strain>
    </source>
</reference>
<dbReference type="Proteomes" id="UP000199060">
    <property type="component" value="Unassembled WGS sequence"/>
</dbReference>
<gene>
    <name evidence="2" type="ORF">SAMN04488104_10512</name>
</gene>
<feature type="compositionally biased region" description="Polar residues" evidence="1">
    <location>
        <begin position="13"/>
        <end position="24"/>
    </location>
</feature>
<protein>
    <submittedName>
        <fullName evidence="2">Uncharacterized protein</fullName>
    </submittedName>
</protein>
<keyword evidence="3" id="KW-1185">Reference proteome</keyword>
<dbReference type="EMBL" id="FNAC01000051">
    <property type="protein sequence ID" value="SDD72729.1"/>
    <property type="molecule type" value="Genomic_DNA"/>
</dbReference>
<evidence type="ECO:0000313" key="3">
    <source>
        <dbReference type="Proteomes" id="UP000199060"/>
    </source>
</evidence>
<name>A0A1G6X3Q7_9BACT</name>
<sequence>MARFDRNDWHGQTEISSCDENTTDACLEEPPQGGGGGFSPEDDSKICGTYSFTSIGNSLTTEIRNLGMTAIKMSLFQGEVIPVELGPMCFNFSANLASSVSASTIINEAFNSTTLEIQQGLNNGTINAANIYIQFKNKFDQKFNTLKNSFGLPGNSAGFSYGPCFGQVTINTANYLCL</sequence>
<organism evidence="2 3">
    <name type="scientific">Algoriphagus faecimaris</name>
    <dbReference type="NCBI Taxonomy" id="686796"/>
    <lineage>
        <taxon>Bacteria</taxon>
        <taxon>Pseudomonadati</taxon>
        <taxon>Bacteroidota</taxon>
        <taxon>Cytophagia</taxon>
        <taxon>Cytophagales</taxon>
        <taxon>Cyclobacteriaceae</taxon>
        <taxon>Algoriphagus</taxon>
    </lineage>
</organism>
<accession>A0A1G6X3Q7</accession>
<dbReference type="AlphaFoldDB" id="A0A1G6X3Q7"/>
<evidence type="ECO:0000256" key="1">
    <source>
        <dbReference type="SAM" id="MobiDB-lite"/>
    </source>
</evidence>
<feature type="region of interest" description="Disordered" evidence="1">
    <location>
        <begin position="1"/>
        <end position="40"/>
    </location>
</feature>
<dbReference type="STRING" id="686796.SAMN04488104_10512"/>
<dbReference type="RefSeq" id="WP_087937829.1">
    <property type="nucleotide sequence ID" value="NZ_FNAC01000051.1"/>
</dbReference>
<proteinExistence type="predicted"/>
<dbReference type="OrthoDB" id="9895852at2"/>
<feature type="compositionally biased region" description="Basic and acidic residues" evidence="1">
    <location>
        <begin position="1"/>
        <end position="11"/>
    </location>
</feature>
<evidence type="ECO:0000313" key="2">
    <source>
        <dbReference type="EMBL" id="SDD72729.1"/>
    </source>
</evidence>